<dbReference type="NCBIfam" id="TIGR00573">
    <property type="entry name" value="dnaq"/>
    <property type="match status" value="1"/>
</dbReference>
<dbReference type="GO" id="GO:0045004">
    <property type="term" value="P:DNA replication proofreading"/>
    <property type="evidence" value="ECO:0007669"/>
    <property type="project" value="TreeGrafter"/>
</dbReference>
<dbReference type="InterPro" id="IPR006054">
    <property type="entry name" value="DnaQ"/>
</dbReference>
<dbReference type="RefSeq" id="WP_223115909.1">
    <property type="nucleotide sequence ID" value="NZ_CP022579.1"/>
</dbReference>
<reference evidence="6 7" key="1">
    <citation type="submission" date="2017-07" db="EMBL/GenBank/DDBJ databases">
        <title>Complete genome sequence of Oryzomicrobium terrae TPP412.</title>
        <authorList>
            <person name="Chiu L.-W."/>
            <person name="Lo K.-J."/>
            <person name="Tsai Y.-M."/>
            <person name="Lin S.-S."/>
            <person name="Kuo C.-H."/>
            <person name="Liu C.-T."/>
        </authorList>
    </citation>
    <scope>NUCLEOTIDE SEQUENCE [LARGE SCALE GENOMIC DNA]</scope>
    <source>
        <strain evidence="6 7">TPP412</strain>
    </source>
</reference>
<dbReference type="InterPro" id="IPR047296">
    <property type="entry name" value="GIY-YIG_UvrC_Cho"/>
</dbReference>
<evidence type="ECO:0000256" key="3">
    <source>
        <dbReference type="ARBA" id="ARBA00026073"/>
    </source>
</evidence>
<dbReference type="InterPro" id="IPR000305">
    <property type="entry name" value="GIY-YIG_endonuc"/>
</dbReference>
<dbReference type="GO" id="GO:0006289">
    <property type="term" value="P:nucleotide-excision repair"/>
    <property type="evidence" value="ECO:0007669"/>
    <property type="project" value="InterPro"/>
</dbReference>
<evidence type="ECO:0000313" key="7">
    <source>
        <dbReference type="Proteomes" id="UP000323671"/>
    </source>
</evidence>
<organism evidence="6 7">
    <name type="scientific">Oryzomicrobium terrae</name>
    <dbReference type="NCBI Taxonomy" id="1735038"/>
    <lineage>
        <taxon>Bacteria</taxon>
        <taxon>Pseudomonadati</taxon>
        <taxon>Pseudomonadota</taxon>
        <taxon>Betaproteobacteria</taxon>
        <taxon>Rhodocyclales</taxon>
        <taxon>Rhodocyclaceae</taxon>
        <taxon>Oryzomicrobium</taxon>
    </lineage>
</organism>
<dbReference type="InterPro" id="IPR013520">
    <property type="entry name" value="Ribonucl_H"/>
</dbReference>
<dbReference type="SUPFAM" id="SSF53098">
    <property type="entry name" value="Ribonuclease H-like"/>
    <property type="match status" value="1"/>
</dbReference>
<dbReference type="SMART" id="SM00479">
    <property type="entry name" value="EXOIII"/>
    <property type="match status" value="1"/>
</dbReference>
<dbReference type="CDD" id="cd06127">
    <property type="entry name" value="DEDDh"/>
    <property type="match status" value="1"/>
</dbReference>
<dbReference type="GO" id="GO:0005829">
    <property type="term" value="C:cytosol"/>
    <property type="evidence" value="ECO:0007669"/>
    <property type="project" value="TreeGrafter"/>
</dbReference>
<dbReference type="GO" id="GO:0003887">
    <property type="term" value="F:DNA-directed DNA polymerase activity"/>
    <property type="evidence" value="ECO:0007669"/>
    <property type="project" value="UniProtKB-EC"/>
</dbReference>
<sequence length="366" mass="40753">MQPLAFIDLETTGGTAAVDRITEIGIVTVDASGIQEWSTLVNPERPIPPFIRQLTGIDDAMVAGAPTFAEVADAVQQRLAGRLFIAHNARFDHGFLKSEFKRLGIDLKATVLCTVRLSRRLYPEEPRHGLDALIARHGLTVASRHRALDDARVIWHFWQKARAELSEAKVDAEVTALTARPKLPPQLDPSLADEIPEGPGVYLFYGEDEQPLYVGKSSGLRRRVLSHFGKARPSPREASLAEQVRRIEWIETGGELGSQLTEASLVRRLRPRHNRQPKVALSREQLAPWPYGGPIAIREGRGLHLVDDWRYLGSADGEAAVPPLLAAERPPFDGHTYTVLVKHLAKPRIRVLRLDRAGRVEQGRRD</sequence>
<dbReference type="Pfam" id="PF00929">
    <property type="entry name" value="RNase_T"/>
    <property type="match status" value="1"/>
</dbReference>
<dbReference type="CDD" id="cd10434">
    <property type="entry name" value="GIY-YIG_UvrC_Cho"/>
    <property type="match status" value="1"/>
</dbReference>
<protein>
    <recommendedName>
        <fullName evidence="1">DNA-directed DNA polymerase</fullName>
        <ecNumber evidence="1">2.7.7.7</ecNumber>
    </recommendedName>
</protein>
<dbReference type="Gene3D" id="3.40.1440.10">
    <property type="entry name" value="GIY-YIG endonuclease"/>
    <property type="match status" value="1"/>
</dbReference>
<dbReference type="FunFam" id="3.30.420.10:FF:000045">
    <property type="entry name" value="3'-5' exonuclease DinG"/>
    <property type="match status" value="1"/>
</dbReference>
<dbReference type="SMART" id="SM00465">
    <property type="entry name" value="GIYc"/>
    <property type="match status" value="1"/>
</dbReference>
<dbReference type="EC" id="2.7.7.7" evidence="1"/>
<dbReference type="SUPFAM" id="SSF82771">
    <property type="entry name" value="GIY-YIG endonuclease"/>
    <property type="match status" value="1"/>
</dbReference>
<name>A0A5C1EA67_9RHOO</name>
<dbReference type="PANTHER" id="PTHR30231">
    <property type="entry name" value="DNA POLYMERASE III SUBUNIT EPSILON"/>
    <property type="match status" value="1"/>
</dbReference>
<keyword evidence="7" id="KW-1185">Reference proteome</keyword>
<comment type="subunit">
    <text evidence="3">DNA polymerase III contains a core (composed of alpha, epsilon and theta chains) that associates with a tau subunit. This core dimerizes to form the POLIII' complex. PolIII' associates with the gamma complex (composed of gamma, delta, delta', psi and chi chains) and with the beta chain to form the complete DNA polymerase III complex.</text>
</comment>
<dbReference type="GO" id="GO:0003677">
    <property type="term" value="F:DNA binding"/>
    <property type="evidence" value="ECO:0007669"/>
    <property type="project" value="InterPro"/>
</dbReference>
<evidence type="ECO:0000313" key="6">
    <source>
        <dbReference type="EMBL" id="QEL65168.1"/>
    </source>
</evidence>
<dbReference type="InterPro" id="IPR036397">
    <property type="entry name" value="RNaseH_sf"/>
</dbReference>
<dbReference type="Proteomes" id="UP000323671">
    <property type="component" value="Chromosome"/>
</dbReference>
<dbReference type="PANTHER" id="PTHR30231:SF37">
    <property type="entry name" value="EXODEOXYRIBONUCLEASE 10"/>
    <property type="match status" value="1"/>
</dbReference>
<dbReference type="GO" id="GO:0008408">
    <property type="term" value="F:3'-5' exonuclease activity"/>
    <property type="evidence" value="ECO:0007669"/>
    <property type="project" value="TreeGrafter"/>
</dbReference>
<dbReference type="EMBL" id="CP022579">
    <property type="protein sequence ID" value="QEL65168.1"/>
    <property type="molecule type" value="Genomic_DNA"/>
</dbReference>
<accession>A0A5C1EA67</accession>
<comment type="catalytic activity">
    <reaction evidence="4">
        <text>DNA(n) + a 2'-deoxyribonucleoside 5'-triphosphate = DNA(n+1) + diphosphate</text>
        <dbReference type="Rhea" id="RHEA:22508"/>
        <dbReference type="Rhea" id="RHEA-COMP:17339"/>
        <dbReference type="Rhea" id="RHEA-COMP:17340"/>
        <dbReference type="ChEBI" id="CHEBI:33019"/>
        <dbReference type="ChEBI" id="CHEBI:61560"/>
        <dbReference type="ChEBI" id="CHEBI:173112"/>
        <dbReference type="EC" id="2.7.7.7"/>
    </reaction>
</comment>
<dbReference type="InterPro" id="IPR012337">
    <property type="entry name" value="RNaseH-like_sf"/>
</dbReference>
<evidence type="ECO:0000256" key="2">
    <source>
        <dbReference type="ARBA" id="ARBA00025483"/>
    </source>
</evidence>
<evidence type="ECO:0000256" key="1">
    <source>
        <dbReference type="ARBA" id="ARBA00012417"/>
    </source>
</evidence>
<dbReference type="AlphaFoldDB" id="A0A5C1EA67"/>
<dbReference type="Gene3D" id="3.30.420.10">
    <property type="entry name" value="Ribonuclease H-like superfamily/Ribonuclease H"/>
    <property type="match status" value="1"/>
</dbReference>
<dbReference type="KEGG" id="otr:OTERR_16920"/>
<gene>
    <name evidence="6" type="primary">dnaQ</name>
    <name evidence="6" type="ORF">OTERR_16920</name>
</gene>
<feature type="domain" description="GIY-YIG" evidence="5">
    <location>
        <begin position="197"/>
        <end position="275"/>
    </location>
</feature>
<evidence type="ECO:0000259" key="5">
    <source>
        <dbReference type="PROSITE" id="PS50164"/>
    </source>
</evidence>
<proteinExistence type="predicted"/>
<dbReference type="InterPro" id="IPR035901">
    <property type="entry name" value="GIY-YIG_endonuc_sf"/>
</dbReference>
<comment type="function">
    <text evidence="2">DNA polymerase III is a complex, multichain enzyme responsible for most of the replicative synthesis in bacteria. The epsilon subunit contain the editing function and is a proofreading 3'-5' exonuclease.</text>
</comment>
<evidence type="ECO:0000256" key="4">
    <source>
        <dbReference type="ARBA" id="ARBA00049244"/>
    </source>
</evidence>
<dbReference type="PROSITE" id="PS50164">
    <property type="entry name" value="GIY_YIG"/>
    <property type="match status" value="1"/>
</dbReference>